<proteinExistence type="predicted"/>
<keyword evidence="3" id="KW-1185">Reference proteome</keyword>
<accession>A0A9W7F6Y3</accession>
<name>A0A9W7F6Y3_9STRA</name>
<protein>
    <submittedName>
        <fullName evidence="2">Uncharacterized protein</fullName>
    </submittedName>
</protein>
<reference evidence="3" key="1">
    <citation type="journal article" date="2023" name="Commun. Biol.">
        <title>Genome analysis of Parmales, the sister group of diatoms, reveals the evolutionary specialization of diatoms from phago-mixotrophs to photoautotrophs.</title>
        <authorList>
            <person name="Ban H."/>
            <person name="Sato S."/>
            <person name="Yoshikawa S."/>
            <person name="Yamada K."/>
            <person name="Nakamura Y."/>
            <person name="Ichinomiya M."/>
            <person name="Sato N."/>
            <person name="Blanc-Mathieu R."/>
            <person name="Endo H."/>
            <person name="Kuwata A."/>
            <person name="Ogata H."/>
        </authorList>
    </citation>
    <scope>NUCLEOTIDE SEQUENCE [LARGE SCALE GENOMIC DNA]</scope>
    <source>
        <strain evidence="3">NIES 3699</strain>
    </source>
</reference>
<dbReference type="EMBL" id="BRXX01000321">
    <property type="protein sequence ID" value="GMI04781.1"/>
    <property type="molecule type" value="Genomic_DNA"/>
</dbReference>
<feature type="signal peptide" evidence="1">
    <location>
        <begin position="1"/>
        <end position="28"/>
    </location>
</feature>
<dbReference type="AlphaFoldDB" id="A0A9W7F6Y3"/>
<evidence type="ECO:0000256" key="1">
    <source>
        <dbReference type="SAM" id="SignalP"/>
    </source>
</evidence>
<dbReference type="Proteomes" id="UP001165160">
    <property type="component" value="Unassembled WGS sequence"/>
</dbReference>
<evidence type="ECO:0000313" key="2">
    <source>
        <dbReference type="EMBL" id="GMI04781.1"/>
    </source>
</evidence>
<comment type="caution">
    <text evidence="2">The sequence shown here is derived from an EMBL/GenBank/DDBJ whole genome shotgun (WGS) entry which is preliminary data.</text>
</comment>
<gene>
    <name evidence="2" type="ORF">TrVE_jg9400</name>
</gene>
<evidence type="ECO:0000313" key="3">
    <source>
        <dbReference type="Proteomes" id="UP001165160"/>
    </source>
</evidence>
<feature type="chain" id="PRO_5040861855" evidence="1">
    <location>
        <begin position="29"/>
        <end position="120"/>
    </location>
</feature>
<sequence length="120" mass="13304">MSETSIQSVDTFLRLLLFSCTSSPPSSADPVVLRMLSDRAHEYINCIVKSAVEAGGKCEGVGDEKREILTLEGLLTTIAHDPVAYSRAKDILESKREINEVLEGVVFKEEEELEEESEED</sequence>
<organism evidence="2 3">
    <name type="scientific">Triparma verrucosa</name>
    <dbReference type="NCBI Taxonomy" id="1606542"/>
    <lineage>
        <taxon>Eukaryota</taxon>
        <taxon>Sar</taxon>
        <taxon>Stramenopiles</taxon>
        <taxon>Ochrophyta</taxon>
        <taxon>Bolidophyceae</taxon>
        <taxon>Parmales</taxon>
        <taxon>Triparmaceae</taxon>
        <taxon>Triparma</taxon>
    </lineage>
</organism>
<keyword evidence="1" id="KW-0732">Signal</keyword>